<evidence type="ECO:0000256" key="2">
    <source>
        <dbReference type="ARBA" id="ARBA00004791"/>
    </source>
</evidence>
<dbReference type="GO" id="GO:0006225">
    <property type="term" value="P:UDP biosynthetic process"/>
    <property type="evidence" value="ECO:0007669"/>
    <property type="project" value="TreeGrafter"/>
</dbReference>
<dbReference type="EMBL" id="PFAR01000024">
    <property type="protein sequence ID" value="PIR93227.1"/>
    <property type="molecule type" value="Genomic_DNA"/>
</dbReference>
<evidence type="ECO:0000256" key="10">
    <source>
        <dbReference type="ARBA" id="ARBA00022840"/>
    </source>
</evidence>
<organism evidence="15 16">
    <name type="scientific">Candidatus Falkowbacteria bacterium CG10_big_fil_rev_8_21_14_0_10_43_10</name>
    <dbReference type="NCBI Taxonomy" id="1974567"/>
    <lineage>
        <taxon>Bacteria</taxon>
        <taxon>Candidatus Falkowiibacteriota</taxon>
    </lineage>
</organism>
<dbReference type="InterPro" id="IPR001048">
    <property type="entry name" value="Asp/Glu/Uridylate_kinase"/>
</dbReference>
<dbReference type="EC" id="2.7.4.22" evidence="4"/>
<dbReference type="Proteomes" id="UP000228626">
    <property type="component" value="Unassembled WGS sequence"/>
</dbReference>
<dbReference type="SUPFAM" id="SSF53633">
    <property type="entry name" value="Carbamate kinase-like"/>
    <property type="match status" value="1"/>
</dbReference>
<dbReference type="InterPro" id="IPR011817">
    <property type="entry name" value="Uridylate_kinase"/>
</dbReference>
<dbReference type="PANTHER" id="PTHR42833">
    <property type="entry name" value="URIDYLATE KINASE"/>
    <property type="match status" value="1"/>
</dbReference>
<keyword evidence="10" id="KW-0067">ATP-binding</keyword>
<dbReference type="Gene3D" id="3.40.1160.10">
    <property type="entry name" value="Acetylglutamate kinase-like"/>
    <property type="match status" value="1"/>
</dbReference>
<dbReference type="UniPathway" id="UPA00159">
    <property type="reaction ID" value="UER00275"/>
</dbReference>
<reference evidence="16" key="1">
    <citation type="submission" date="2017-09" db="EMBL/GenBank/DDBJ databases">
        <title>Depth-based differentiation of microbial function through sediment-hosted aquifers and enrichment of novel symbionts in the deep terrestrial subsurface.</title>
        <authorList>
            <person name="Probst A.J."/>
            <person name="Ladd B."/>
            <person name="Jarett J.K."/>
            <person name="Geller-Mcgrath D.E."/>
            <person name="Sieber C.M.K."/>
            <person name="Emerson J.B."/>
            <person name="Anantharaman K."/>
            <person name="Thomas B.C."/>
            <person name="Malmstrom R."/>
            <person name="Stieglmeier M."/>
            <person name="Klingl A."/>
            <person name="Woyke T."/>
            <person name="Ryan C.M."/>
            <person name="Banfield J.F."/>
        </authorList>
    </citation>
    <scope>NUCLEOTIDE SEQUENCE [LARGE SCALE GENOMIC DNA]</scope>
</reference>
<keyword evidence="8" id="KW-0547">Nucleotide-binding</keyword>
<proteinExistence type="inferred from homology"/>
<evidence type="ECO:0000256" key="8">
    <source>
        <dbReference type="ARBA" id="ARBA00022741"/>
    </source>
</evidence>
<evidence type="ECO:0000256" key="7">
    <source>
        <dbReference type="ARBA" id="ARBA00022679"/>
    </source>
</evidence>
<evidence type="ECO:0000256" key="5">
    <source>
        <dbReference type="ARBA" id="ARBA00016403"/>
    </source>
</evidence>
<dbReference type="InterPro" id="IPR036393">
    <property type="entry name" value="AceGlu_kinase-like_sf"/>
</dbReference>
<evidence type="ECO:0000313" key="15">
    <source>
        <dbReference type="EMBL" id="PIR93227.1"/>
    </source>
</evidence>
<dbReference type="InterPro" id="IPR011818">
    <property type="entry name" value="Uridylate_kinase_arch/spir"/>
</dbReference>
<accession>A0A2H0V2B3</accession>
<dbReference type="Pfam" id="PF00696">
    <property type="entry name" value="AA_kinase"/>
    <property type="match status" value="1"/>
</dbReference>
<comment type="similarity">
    <text evidence="3">Belongs to the UMP kinase family.</text>
</comment>
<evidence type="ECO:0000256" key="11">
    <source>
        <dbReference type="ARBA" id="ARBA00022975"/>
    </source>
</evidence>
<comment type="pathway">
    <text evidence="2">Pyrimidine metabolism; CTP biosynthesis via de novo pathway; UDP from UMP (UMPK route): step 1/1.</text>
</comment>
<dbReference type="PIRSF" id="PIRSF005650">
    <property type="entry name" value="Uridylate_kin"/>
    <property type="match status" value="1"/>
</dbReference>
<gene>
    <name evidence="15" type="ORF">COT99_02080</name>
</gene>
<dbReference type="GO" id="GO:0005524">
    <property type="term" value="F:ATP binding"/>
    <property type="evidence" value="ECO:0007669"/>
    <property type="project" value="UniProtKB-KW"/>
</dbReference>
<comment type="catalytic activity">
    <reaction evidence="13">
        <text>UMP + ATP = UDP + ADP</text>
        <dbReference type="Rhea" id="RHEA:24400"/>
        <dbReference type="ChEBI" id="CHEBI:30616"/>
        <dbReference type="ChEBI" id="CHEBI:57865"/>
        <dbReference type="ChEBI" id="CHEBI:58223"/>
        <dbReference type="ChEBI" id="CHEBI:456216"/>
        <dbReference type="EC" id="2.7.4.22"/>
    </reaction>
</comment>
<keyword evidence="11" id="KW-0665">Pyrimidine biosynthesis</keyword>
<dbReference type="NCBIfam" id="TIGR02076">
    <property type="entry name" value="pyrH_arch"/>
    <property type="match status" value="1"/>
</dbReference>
<evidence type="ECO:0000259" key="14">
    <source>
        <dbReference type="Pfam" id="PF00696"/>
    </source>
</evidence>
<evidence type="ECO:0000256" key="3">
    <source>
        <dbReference type="ARBA" id="ARBA00007614"/>
    </source>
</evidence>
<dbReference type="AlphaFoldDB" id="A0A2H0V2B3"/>
<comment type="subcellular location">
    <subcellularLocation>
        <location evidence="1">Cytoplasm</location>
    </subcellularLocation>
</comment>
<feature type="domain" description="Aspartate/glutamate/uridylate kinase" evidence="14">
    <location>
        <begin position="1"/>
        <end position="203"/>
    </location>
</feature>
<protein>
    <recommendedName>
        <fullName evidence="5">Uridylate kinase</fullName>
        <ecNumber evidence="4">2.7.4.22</ecNumber>
    </recommendedName>
    <alternativeName>
        <fullName evidence="12">Uridine monophosphate kinase</fullName>
    </alternativeName>
</protein>
<evidence type="ECO:0000313" key="16">
    <source>
        <dbReference type="Proteomes" id="UP000228626"/>
    </source>
</evidence>
<evidence type="ECO:0000256" key="1">
    <source>
        <dbReference type="ARBA" id="ARBA00004496"/>
    </source>
</evidence>
<evidence type="ECO:0000256" key="4">
    <source>
        <dbReference type="ARBA" id="ARBA00012899"/>
    </source>
</evidence>
<evidence type="ECO:0000256" key="9">
    <source>
        <dbReference type="ARBA" id="ARBA00022777"/>
    </source>
</evidence>
<keyword evidence="6" id="KW-0963">Cytoplasm</keyword>
<dbReference type="GO" id="GO:0005737">
    <property type="term" value="C:cytoplasm"/>
    <property type="evidence" value="ECO:0007669"/>
    <property type="project" value="UniProtKB-SubCell"/>
</dbReference>
<dbReference type="GO" id="GO:0044210">
    <property type="term" value="P:'de novo' CTP biosynthetic process"/>
    <property type="evidence" value="ECO:0007669"/>
    <property type="project" value="UniProtKB-UniPathway"/>
</dbReference>
<evidence type="ECO:0000256" key="6">
    <source>
        <dbReference type="ARBA" id="ARBA00022490"/>
    </source>
</evidence>
<evidence type="ECO:0000256" key="12">
    <source>
        <dbReference type="ARBA" id="ARBA00032092"/>
    </source>
</evidence>
<name>A0A2H0V2B3_9BACT</name>
<keyword evidence="9 15" id="KW-0418">Kinase</keyword>
<dbReference type="PANTHER" id="PTHR42833:SF4">
    <property type="entry name" value="URIDYLATE KINASE PUMPKIN, CHLOROPLASTIC"/>
    <property type="match status" value="1"/>
</dbReference>
<comment type="caution">
    <text evidence="15">The sequence shown here is derived from an EMBL/GenBank/DDBJ whole genome shotgun (WGS) entry which is preliminary data.</text>
</comment>
<evidence type="ECO:0000256" key="13">
    <source>
        <dbReference type="ARBA" id="ARBA00047767"/>
    </source>
</evidence>
<keyword evidence="7" id="KW-0808">Transferase</keyword>
<sequence>MTYIISLGGSLIAPSAGIDWKYLKKFRGLIMEQIQKGNKFILVAGGGAICREYQRAAEKVVILSDEDKDWLGIHSTRLNAHLLRTIFFDVARPEIITNPAKKIRAQEAIIVAAGWKPGRSTDYDAVILAKRYKAKAVINLSNINCVYDKDPKEYKNARKIEKINWADFRKIVGNKWIPGLNRPFDPIASQLAEKLKLQVVIMNGKKLGNFEKCLDSKKFQGTVIK</sequence>
<dbReference type="GO" id="GO:0033862">
    <property type="term" value="F:UMP kinase activity"/>
    <property type="evidence" value="ECO:0007669"/>
    <property type="project" value="UniProtKB-EC"/>
</dbReference>